<dbReference type="Proteomes" id="UP000579250">
    <property type="component" value="Unassembled WGS sequence"/>
</dbReference>
<reference evidence="2 3" key="1">
    <citation type="submission" date="2020-04" db="EMBL/GenBank/DDBJ databases">
        <title>MicrobeNet Type strains.</title>
        <authorList>
            <person name="Nicholson A.C."/>
        </authorList>
    </citation>
    <scope>NUCLEOTIDE SEQUENCE [LARGE SCALE GENOMIC DNA]</scope>
    <source>
        <strain evidence="2 3">ATCC BAA-277</strain>
    </source>
</reference>
<evidence type="ECO:0000313" key="3">
    <source>
        <dbReference type="Proteomes" id="UP000579250"/>
    </source>
</evidence>
<dbReference type="CDD" id="cd06174">
    <property type="entry name" value="MFS"/>
    <property type="match status" value="1"/>
</dbReference>
<dbReference type="InterPro" id="IPR053160">
    <property type="entry name" value="MFS_DHA3_Transporter"/>
</dbReference>
<feature type="transmembrane region" description="Helical" evidence="1">
    <location>
        <begin position="348"/>
        <end position="370"/>
    </location>
</feature>
<comment type="caution">
    <text evidence="2">The sequence shown here is derived from an EMBL/GenBank/DDBJ whole genome shotgun (WGS) entry which is preliminary data.</text>
</comment>
<dbReference type="AlphaFoldDB" id="A0A846Z6K9"/>
<dbReference type="EMBL" id="JAAXPI010000094">
    <property type="protein sequence ID" value="NKZ08699.1"/>
    <property type="molecule type" value="Genomic_DNA"/>
</dbReference>
<dbReference type="GO" id="GO:0022857">
    <property type="term" value="F:transmembrane transporter activity"/>
    <property type="evidence" value="ECO:0007669"/>
    <property type="project" value="InterPro"/>
</dbReference>
<keyword evidence="1" id="KW-1133">Transmembrane helix</keyword>
<evidence type="ECO:0000256" key="1">
    <source>
        <dbReference type="SAM" id="Phobius"/>
    </source>
</evidence>
<organism evidence="2 3">
    <name type="scientific">Actinomadura latina</name>
    <dbReference type="NCBI Taxonomy" id="163603"/>
    <lineage>
        <taxon>Bacteria</taxon>
        <taxon>Bacillati</taxon>
        <taxon>Actinomycetota</taxon>
        <taxon>Actinomycetes</taxon>
        <taxon>Streptosporangiales</taxon>
        <taxon>Thermomonosporaceae</taxon>
        <taxon>Actinomadura</taxon>
    </lineage>
</organism>
<keyword evidence="3" id="KW-1185">Reference proteome</keyword>
<accession>A0A846Z6K9</accession>
<keyword evidence="1" id="KW-0472">Membrane</keyword>
<dbReference type="PANTHER" id="PTHR23530">
    <property type="entry name" value="TRANSPORT PROTEIN-RELATED"/>
    <property type="match status" value="1"/>
</dbReference>
<dbReference type="InterPro" id="IPR036259">
    <property type="entry name" value="MFS_trans_sf"/>
</dbReference>
<dbReference type="PANTHER" id="PTHR23530:SF1">
    <property type="entry name" value="PERMEASE, MAJOR FACILITATOR SUPERFAMILY-RELATED"/>
    <property type="match status" value="1"/>
</dbReference>
<dbReference type="Gene3D" id="1.20.1250.20">
    <property type="entry name" value="MFS general substrate transporter like domains"/>
    <property type="match status" value="1"/>
</dbReference>
<feature type="transmembrane region" description="Helical" evidence="1">
    <location>
        <begin position="286"/>
        <end position="306"/>
    </location>
</feature>
<dbReference type="SUPFAM" id="SSF103473">
    <property type="entry name" value="MFS general substrate transporter"/>
    <property type="match status" value="1"/>
</dbReference>
<feature type="transmembrane region" description="Helical" evidence="1">
    <location>
        <begin position="60"/>
        <end position="79"/>
    </location>
</feature>
<feature type="transmembrane region" description="Helical" evidence="1">
    <location>
        <begin position="129"/>
        <end position="147"/>
    </location>
</feature>
<feature type="transmembrane region" description="Helical" evidence="1">
    <location>
        <begin position="318"/>
        <end position="342"/>
    </location>
</feature>
<keyword evidence="1" id="KW-0812">Transmembrane</keyword>
<name>A0A846Z6K9_9ACTN</name>
<proteinExistence type="predicted"/>
<sequence>MYVYAFLEDFVLLYPVYSVLFADTGLSPAAISSLFVIWSVTTFSLELPSGLWADLVSRRLLLVAAPLLAGTGFCLWSFFPSYPVFAAGFVLWGAGSALRSGTMQALVYGELERAGAAGAYARLIGRSEAVSLLAVVAASAVASPVLAAGGYRGLGTASAASCVLCAVAGWFLPESRGRDAEEEEEPSLVAVVREAWAQVRREPAVRWSLVLVMVLEGVTALDEYVPLLVRSTGAAETSVPALVAVVTAGDAVGGWLAGRRAGWLAPVLVVGAVCLAAGSLSGRPAGLAGVAVAFGVFRWAMAAADARLQARIGDGARATVTSVAGFGSETVAVLVFAGWALGSRWADAGVLMGAASVPYVVVAFVLGSGARRGRVHRGM</sequence>
<protein>
    <submittedName>
        <fullName evidence="2">MFS transporter</fullName>
    </submittedName>
</protein>
<dbReference type="InterPro" id="IPR011701">
    <property type="entry name" value="MFS"/>
</dbReference>
<evidence type="ECO:0000313" key="2">
    <source>
        <dbReference type="EMBL" id="NKZ08699.1"/>
    </source>
</evidence>
<feature type="transmembrane region" description="Helical" evidence="1">
    <location>
        <begin position="261"/>
        <end position="280"/>
    </location>
</feature>
<gene>
    <name evidence="2" type="ORF">HGB48_33910</name>
</gene>
<dbReference type="Pfam" id="PF07690">
    <property type="entry name" value="MFS_1"/>
    <property type="match status" value="1"/>
</dbReference>